<keyword evidence="2" id="KW-0812">Transmembrane</keyword>
<keyword evidence="2" id="KW-0472">Membrane</keyword>
<sequence>MDIFSKAKEYYSRIKNIKNIEIWLTVLIMAVVISLAVSEFSKPPADAGLPNDTENDMPSATISPDDGEALETKLADILSKVDGVGSVSVMITFESEGEKVPATDVQRSTKTTEEKDNQGGDRTIIEETDDSKHVILNQQGASQPMIIKELAPKIRGVIVVAEGAEDVAVQADVSHAVQTVLDVPAHKVTVFAMKKQNKD</sequence>
<accession>F4A175</accession>
<dbReference type="RefSeq" id="WP_013780408.1">
    <property type="nucleotide sequence ID" value="NC_015520.1"/>
</dbReference>
<dbReference type="STRING" id="697281.Mahau_0779"/>
<organism evidence="3 4">
    <name type="scientific">Mahella australiensis (strain DSM 15567 / CIP 107919 / 50-1 BON)</name>
    <dbReference type="NCBI Taxonomy" id="697281"/>
    <lineage>
        <taxon>Bacteria</taxon>
        <taxon>Bacillati</taxon>
        <taxon>Bacillota</taxon>
        <taxon>Clostridia</taxon>
        <taxon>Thermoanaerobacterales</taxon>
        <taxon>Thermoanaerobacterales Family IV. Incertae Sedis</taxon>
        <taxon>Mahella</taxon>
    </lineage>
</organism>
<dbReference type="EMBL" id="CP002360">
    <property type="protein sequence ID" value="AEE95978.1"/>
    <property type="molecule type" value="Genomic_DNA"/>
</dbReference>
<protein>
    <submittedName>
        <fullName evidence="3">Stage III sporulation protein AG</fullName>
    </submittedName>
</protein>
<dbReference type="KEGG" id="mas:Mahau_0779"/>
<feature type="region of interest" description="Disordered" evidence="1">
    <location>
        <begin position="46"/>
        <end position="65"/>
    </location>
</feature>
<keyword evidence="2" id="KW-1133">Transmembrane helix</keyword>
<dbReference type="eggNOG" id="ENOG50330Z5">
    <property type="taxonomic scope" value="Bacteria"/>
</dbReference>
<evidence type="ECO:0000256" key="1">
    <source>
        <dbReference type="SAM" id="MobiDB-lite"/>
    </source>
</evidence>
<proteinExistence type="predicted"/>
<gene>
    <name evidence="3" type="ordered locus">Mahau_0779</name>
</gene>
<evidence type="ECO:0000313" key="3">
    <source>
        <dbReference type="EMBL" id="AEE95978.1"/>
    </source>
</evidence>
<feature type="transmembrane region" description="Helical" evidence="2">
    <location>
        <begin position="20"/>
        <end position="37"/>
    </location>
</feature>
<evidence type="ECO:0000256" key="2">
    <source>
        <dbReference type="SAM" id="Phobius"/>
    </source>
</evidence>
<dbReference type="Proteomes" id="UP000008457">
    <property type="component" value="Chromosome"/>
</dbReference>
<keyword evidence="4" id="KW-1185">Reference proteome</keyword>
<reference evidence="3 4" key="2">
    <citation type="journal article" date="2011" name="Stand. Genomic Sci.">
        <title>Complete genome sequence of Mahella australiensis type strain (50-1 BON).</title>
        <authorList>
            <person name="Sikorski J."/>
            <person name="Teshima H."/>
            <person name="Nolan M."/>
            <person name="Lucas S."/>
            <person name="Hammon N."/>
            <person name="Deshpande S."/>
            <person name="Cheng J.F."/>
            <person name="Pitluck S."/>
            <person name="Liolios K."/>
            <person name="Pagani I."/>
            <person name="Ivanova N."/>
            <person name="Huntemann M."/>
            <person name="Mavromatis K."/>
            <person name="Ovchinikova G."/>
            <person name="Pati A."/>
            <person name="Tapia R."/>
            <person name="Han C."/>
            <person name="Goodwin L."/>
            <person name="Chen A."/>
            <person name="Palaniappan K."/>
            <person name="Land M."/>
            <person name="Hauser L."/>
            <person name="Ngatchou-Djao O.D."/>
            <person name="Rohde M."/>
            <person name="Pukall R."/>
            <person name="Spring S."/>
            <person name="Abt B."/>
            <person name="Goker M."/>
            <person name="Detter J.C."/>
            <person name="Woyke T."/>
            <person name="Bristow J."/>
            <person name="Markowitz V."/>
            <person name="Hugenholtz P."/>
            <person name="Eisen J.A."/>
            <person name="Kyrpides N.C."/>
            <person name="Klenk H.P."/>
            <person name="Lapidus A."/>
        </authorList>
    </citation>
    <scope>NUCLEOTIDE SEQUENCE [LARGE SCALE GENOMIC DNA]</scope>
    <source>
        <strain evidence="4">DSM 15567 / CIP 107919 / 50-1 BON</strain>
    </source>
</reference>
<dbReference type="AlphaFoldDB" id="F4A175"/>
<evidence type="ECO:0000313" key="4">
    <source>
        <dbReference type="Proteomes" id="UP000008457"/>
    </source>
</evidence>
<reference evidence="4" key="1">
    <citation type="submission" date="2010-11" db="EMBL/GenBank/DDBJ databases">
        <title>The complete genome of Mahella australiensis DSM 15567.</title>
        <authorList>
            <consortium name="US DOE Joint Genome Institute (JGI-PGF)"/>
            <person name="Lucas S."/>
            <person name="Copeland A."/>
            <person name="Lapidus A."/>
            <person name="Bruce D."/>
            <person name="Goodwin L."/>
            <person name="Pitluck S."/>
            <person name="Kyrpides N."/>
            <person name="Mavromatis K."/>
            <person name="Pagani I."/>
            <person name="Ivanova N."/>
            <person name="Teshima H."/>
            <person name="Brettin T."/>
            <person name="Detter J.C."/>
            <person name="Han C."/>
            <person name="Tapia R."/>
            <person name="Land M."/>
            <person name="Hauser L."/>
            <person name="Markowitz V."/>
            <person name="Cheng J.-F."/>
            <person name="Hugenholtz P."/>
            <person name="Woyke T."/>
            <person name="Wu D."/>
            <person name="Spring S."/>
            <person name="Pukall R."/>
            <person name="Steenblock K."/>
            <person name="Schneider S."/>
            <person name="Klenk H.-P."/>
            <person name="Eisen J.A."/>
        </authorList>
    </citation>
    <scope>NUCLEOTIDE SEQUENCE [LARGE SCALE GENOMIC DNA]</scope>
    <source>
        <strain evidence="4">DSM 15567 / CIP 107919 / 50-1 BON</strain>
    </source>
</reference>
<dbReference type="OrthoDB" id="1634070at2"/>
<dbReference type="HOGENOM" id="CLU_071454_2_0_9"/>
<name>F4A175_MAHA5</name>